<evidence type="ECO:0000256" key="1">
    <source>
        <dbReference type="ARBA" id="ARBA00000885"/>
    </source>
</evidence>
<dbReference type="GO" id="GO:0061630">
    <property type="term" value="F:ubiquitin protein ligase activity"/>
    <property type="evidence" value="ECO:0007669"/>
    <property type="project" value="UniProtKB-EC"/>
</dbReference>
<feature type="compositionally biased region" description="Pro residues" evidence="6">
    <location>
        <begin position="85"/>
        <end position="103"/>
    </location>
</feature>
<feature type="region of interest" description="Disordered" evidence="6">
    <location>
        <begin position="388"/>
        <end position="416"/>
    </location>
</feature>
<proteinExistence type="predicted"/>
<sequence length="1365" mass="152757">MTTQQEQPSRLGGSTGVHHHRLDFRLPTTNTATSPPQWQDSSGLPHEQQQPPQPQLPVWQHHYHYHNQQNQNQQQQQLQYLHQKPLPPPPPPSHSPPPPPPSLSAPQTRQYRQPVPSPNRPRSPLRQRTFPNQASNAQTLPPARHLHHRQTSGSSLSNRGRPPPSNPGPCAVELWNRGVPSPHQQQQYNPSTPSPRMTEFEFFDGSQLAESSDSDSDFVPKQAPQPRGHVRSMSHPFPSLFSSNKKKKRSPAPRAYFDSRSSSEDSRDGSGLMPTASKGGAAPRISPQKQSLSGGASKDLTTGSCMTCGSLVRWPRDLNVFKCTICLTINDLKPLTPGETGTGRSRDEGGPLSHYSQPVSLEHTKLLIRQCLRNFVASALAPHANIKPNTQASLPMTIPQNGPGRPHASTFDNENQEPSLFTPELVESPFLEAPGSFPNPSLLPPRSYSTSYSDQRPRMEGLFRQQDRQGSNGTGHELDPKKMFKPLEDYLFTCFTSYRCLQFSFGGPRGLNSQARHMDDTPRRRTPERAQDRQPESRHVRSHSRSHSKVSAAAEEPIAELDAKLLLLGDFAENGSWWTGGQDEVPRRGSSAGIRPDGIPTAPMPATKSPGLDWSEMEEWYNTVINAAQPWKAVYDGMVAGGQLSPAPEADLRRLETQILAGQDHAQRTLLKATETLLKRPGRPLTDPTDLRFLLLILSNPLLAARCRKFTGHYGHSCEKERGDGGSSWSDVPRGTGPASGQHSGIIKRILGLMSNSSNDCHNQLVAWLARFPESRFTDFKDFVSGFMAYRLNRQNEKKHDVKFDVTDGLIPIVSAGRSAATLHAALGPSSGSAKKQKEKPKKTIVYDDWQVKAAARVMTLIFSANNTHYSRRNPQDQGFSHLNADSMRAKGRVHARGQLLPTSDFYMALLDDSELTQDFEAWETKRAKFSFCQYPFLLSVWAKIQILEHDAKREMDKKARDAFFNSIMSRRSFDQYLYLNVRRDCLVEDSLKAVSEVIGSGGEDIKKGLRITFRGEEGVDAGGLRKEWFLLLVREVFNPDHGLFVYDDDSRYCYFNPNSFETSDQYFLVGVVFGLAIYNSTILDVAFPPFLFRKLLAASPQPSGASPAHSRPPMTYTLEDLAEFRPMLAKGLRQLLEFEGDVEETFCLDFVVDVPKYGAIERVPLCQGGERRAVTNANRREYVDLHVRYLLDTAVARQFDPFKRGFFTVCGGNALSLFRPEEIELLVRGSEETLDVVSLKSAAEYDGWMRNNKKRPEESSPSGGGGTEVAEEVPTLRWFWDSFQRASPEDQRKLLIFITGSDRIPAMGAASLSIKILCLGDDCDRYPTARTCFNTLALWRYESKEKLERMLWGAVFESEGFGLK</sequence>
<feature type="compositionally biased region" description="Basic and acidic residues" evidence="6">
    <location>
        <begin position="516"/>
        <end position="539"/>
    </location>
</feature>
<dbReference type="Proteomes" id="UP000294847">
    <property type="component" value="Chromosome 5"/>
</dbReference>
<protein>
    <recommendedName>
        <fullName evidence="2">HECT-type E3 ubiquitin transferase</fullName>
        <ecNumber evidence="2">2.3.2.26</ecNumber>
    </recommendedName>
</protein>
<organism evidence="8 9">
    <name type="scientific">Pyricularia oryzae</name>
    <name type="common">Rice blast fungus</name>
    <name type="synonym">Magnaporthe oryzae</name>
    <dbReference type="NCBI Taxonomy" id="318829"/>
    <lineage>
        <taxon>Eukaryota</taxon>
        <taxon>Fungi</taxon>
        <taxon>Dikarya</taxon>
        <taxon>Ascomycota</taxon>
        <taxon>Pezizomycotina</taxon>
        <taxon>Sordariomycetes</taxon>
        <taxon>Sordariomycetidae</taxon>
        <taxon>Magnaporthales</taxon>
        <taxon>Pyriculariaceae</taxon>
        <taxon>Pyricularia</taxon>
    </lineage>
</organism>
<accession>A0A4P7NJ59</accession>
<feature type="compositionally biased region" description="Polar residues" evidence="6">
    <location>
        <begin position="129"/>
        <end position="139"/>
    </location>
</feature>
<dbReference type="InterPro" id="IPR000569">
    <property type="entry name" value="HECT_dom"/>
</dbReference>
<dbReference type="EC" id="2.3.2.26" evidence="2"/>
<feature type="active site" description="Glycyl thioester intermediate" evidence="5">
    <location>
        <position position="1333"/>
    </location>
</feature>
<feature type="region of interest" description="Disordered" evidence="6">
    <location>
        <begin position="431"/>
        <end position="456"/>
    </location>
</feature>
<feature type="region of interest" description="Disordered" evidence="6">
    <location>
        <begin position="1251"/>
        <end position="1270"/>
    </location>
</feature>
<feature type="compositionally biased region" description="Polar residues" evidence="6">
    <location>
        <begin position="287"/>
        <end position="298"/>
    </location>
</feature>
<feature type="domain" description="HECT" evidence="7">
    <location>
        <begin position="1002"/>
        <end position="1365"/>
    </location>
</feature>
<dbReference type="PANTHER" id="PTHR45700:SF8">
    <property type="entry name" value="HECT-TYPE E3 UBIQUITIN TRANSFERASE"/>
    <property type="match status" value="1"/>
</dbReference>
<evidence type="ECO:0000256" key="3">
    <source>
        <dbReference type="ARBA" id="ARBA00022679"/>
    </source>
</evidence>
<comment type="catalytic activity">
    <reaction evidence="1">
        <text>S-ubiquitinyl-[E2 ubiquitin-conjugating enzyme]-L-cysteine + [acceptor protein]-L-lysine = [E2 ubiquitin-conjugating enzyme]-L-cysteine + N(6)-ubiquitinyl-[acceptor protein]-L-lysine.</text>
        <dbReference type="EC" id="2.3.2.26"/>
    </reaction>
</comment>
<keyword evidence="4 5" id="KW-0833">Ubl conjugation pathway</keyword>
<feature type="compositionally biased region" description="Polar residues" evidence="6">
    <location>
        <begin position="388"/>
        <end position="400"/>
    </location>
</feature>
<feature type="compositionally biased region" description="Polar residues" evidence="6">
    <location>
        <begin position="182"/>
        <end position="195"/>
    </location>
</feature>
<evidence type="ECO:0000256" key="4">
    <source>
        <dbReference type="ARBA" id="ARBA00022786"/>
    </source>
</evidence>
<dbReference type="InterPro" id="IPR044611">
    <property type="entry name" value="E3A/B/C-like"/>
</dbReference>
<dbReference type="Gene3D" id="3.30.2160.10">
    <property type="entry name" value="Hect, E3 ligase catalytic domain"/>
    <property type="match status" value="1"/>
</dbReference>
<feature type="region of interest" description="Disordered" evidence="6">
    <location>
        <begin position="718"/>
        <end position="743"/>
    </location>
</feature>
<dbReference type="PANTHER" id="PTHR45700">
    <property type="entry name" value="UBIQUITIN-PROTEIN LIGASE E3C"/>
    <property type="match status" value="1"/>
</dbReference>
<name>A0A4P7NJ59_PYROR</name>
<dbReference type="CDD" id="cd00078">
    <property type="entry name" value="HECTc"/>
    <property type="match status" value="1"/>
</dbReference>
<evidence type="ECO:0000313" key="9">
    <source>
        <dbReference type="Proteomes" id="UP000294847"/>
    </source>
</evidence>
<gene>
    <name evidence="8" type="ORF">PoMZ_10938</name>
</gene>
<evidence type="ECO:0000256" key="6">
    <source>
        <dbReference type="SAM" id="MobiDB-lite"/>
    </source>
</evidence>
<evidence type="ECO:0000259" key="7">
    <source>
        <dbReference type="PROSITE" id="PS50237"/>
    </source>
</evidence>
<feature type="region of interest" description="Disordered" evidence="6">
    <location>
        <begin position="509"/>
        <end position="555"/>
    </location>
</feature>
<dbReference type="SUPFAM" id="SSF56204">
    <property type="entry name" value="Hect, E3 ligase catalytic domain"/>
    <property type="match status" value="1"/>
</dbReference>
<dbReference type="Pfam" id="PF00632">
    <property type="entry name" value="HECT"/>
    <property type="match status" value="1"/>
</dbReference>
<feature type="region of interest" description="Disordered" evidence="6">
    <location>
        <begin position="1"/>
        <end position="298"/>
    </location>
</feature>
<keyword evidence="3" id="KW-0808">Transferase</keyword>
<feature type="compositionally biased region" description="Low complexity" evidence="6">
    <location>
        <begin position="45"/>
        <end position="84"/>
    </location>
</feature>
<dbReference type="Gene3D" id="3.30.2410.10">
    <property type="entry name" value="Hect, E3 ligase catalytic domain"/>
    <property type="match status" value="1"/>
</dbReference>
<evidence type="ECO:0000256" key="2">
    <source>
        <dbReference type="ARBA" id="ARBA00012485"/>
    </source>
</evidence>
<feature type="compositionally biased region" description="Polar residues" evidence="6">
    <location>
        <begin position="27"/>
        <end position="42"/>
    </location>
</feature>
<feature type="region of interest" description="Disordered" evidence="6">
    <location>
        <begin position="579"/>
        <end position="606"/>
    </location>
</feature>
<evidence type="ECO:0000256" key="5">
    <source>
        <dbReference type="PROSITE-ProRule" id="PRU00104"/>
    </source>
</evidence>
<dbReference type="SMART" id="SM00119">
    <property type="entry name" value="HECTc"/>
    <property type="match status" value="1"/>
</dbReference>
<dbReference type="Gene3D" id="3.90.1750.10">
    <property type="entry name" value="Hect, E3 ligase catalytic domains"/>
    <property type="match status" value="1"/>
</dbReference>
<dbReference type="PROSITE" id="PS50237">
    <property type="entry name" value="HECT"/>
    <property type="match status" value="1"/>
</dbReference>
<evidence type="ECO:0000313" key="8">
    <source>
        <dbReference type="EMBL" id="QBZ62064.1"/>
    </source>
</evidence>
<reference evidence="8 9" key="1">
    <citation type="journal article" date="2019" name="Mol. Biol. Evol.">
        <title>Blast fungal genomes show frequent chromosomal changes, gene gains and losses, and effector gene turnover.</title>
        <authorList>
            <person name="Gomez Luciano L.B."/>
            <person name="Jason Tsai I."/>
            <person name="Chuma I."/>
            <person name="Tosa Y."/>
            <person name="Chen Y.H."/>
            <person name="Li J.Y."/>
            <person name="Li M.Y."/>
            <person name="Jade Lu M.Y."/>
            <person name="Nakayashiki H."/>
            <person name="Li W.H."/>
        </authorList>
    </citation>
    <scope>NUCLEOTIDE SEQUENCE [LARGE SCALE GENOMIC DNA]</scope>
    <source>
        <strain evidence="8">MZ5-1-6</strain>
    </source>
</reference>
<dbReference type="GO" id="GO:0000209">
    <property type="term" value="P:protein polyubiquitination"/>
    <property type="evidence" value="ECO:0007669"/>
    <property type="project" value="InterPro"/>
</dbReference>
<dbReference type="InterPro" id="IPR035983">
    <property type="entry name" value="Hect_E3_ubiquitin_ligase"/>
</dbReference>
<dbReference type="EMBL" id="CP034208">
    <property type="protein sequence ID" value="QBZ62064.1"/>
    <property type="molecule type" value="Genomic_DNA"/>
</dbReference>